<organism evidence="2 3">
    <name type="scientific">Hydra vulgaris</name>
    <name type="common">Hydra</name>
    <name type="synonym">Hydra attenuata</name>
    <dbReference type="NCBI Taxonomy" id="6087"/>
    <lineage>
        <taxon>Eukaryota</taxon>
        <taxon>Metazoa</taxon>
        <taxon>Cnidaria</taxon>
        <taxon>Hydrozoa</taxon>
        <taxon>Hydroidolina</taxon>
        <taxon>Anthoathecata</taxon>
        <taxon>Aplanulata</taxon>
        <taxon>Hydridae</taxon>
        <taxon>Hydra</taxon>
    </lineage>
</organism>
<dbReference type="InterPro" id="IPR052160">
    <property type="entry name" value="Gypsy_RT_Integrase-like"/>
</dbReference>
<dbReference type="Proteomes" id="UP001652625">
    <property type="component" value="Chromosome 15"/>
</dbReference>
<dbReference type="GeneID" id="136092042"/>
<dbReference type="Gene3D" id="1.10.340.70">
    <property type="match status" value="1"/>
</dbReference>
<name>A0ABM4DMP6_HYDVU</name>
<sequence>MEGTLNVENIDLGDNIIQHKTEDKYIKLDEEIYMNLKNYISNKVYPPGYDKAQKRRLRQKAISFLIVKDFLYHKSKGAHSKLGRVIFDKDEQKSIIKSLHDGIIGGCHFGQTATIAKVTDRYWWPCIAASVQDFIRTCASCQIVNLVNKPGSSSLHPIKVTHIFH</sequence>
<proteinExistence type="predicted"/>
<protein>
    <submittedName>
        <fullName evidence="3">Zinc finger and BTB domain-containing protein 11-like</fullName>
    </submittedName>
</protein>
<dbReference type="PANTHER" id="PTHR47266">
    <property type="entry name" value="ENDONUCLEASE-RELATED"/>
    <property type="match status" value="1"/>
</dbReference>
<reference evidence="3" key="1">
    <citation type="submission" date="2025-08" db="UniProtKB">
        <authorList>
            <consortium name="RefSeq"/>
        </authorList>
    </citation>
    <scope>IDENTIFICATION</scope>
</reference>
<dbReference type="Pfam" id="PF17921">
    <property type="entry name" value="Integrase_H2C2"/>
    <property type="match status" value="1"/>
</dbReference>
<dbReference type="RefSeq" id="XP_065675834.1">
    <property type="nucleotide sequence ID" value="XM_065819762.1"/>
</dbReference>
<dbReference type="InterPro" id="IPR041588">
    <property type="entry name" value="Integrase_H2C2"/>
</dbReference>
<gene>
    <name evidence="3" type="primary">LOC136092042</name>
</gene>
<accession>A0ABM4DMP6</accession>
<evidence type="ECO:0000259" key="1">
    <source>
        <dbReference type="Pfam" id="PF17921"/>
    </source>
</evidence>
<evidence type="ECO:0000313" key="3">
    <source>
        <dbReference type="RefSeq" id="XP_065675834.1"/>
    </source>
</evidence>
<evidence type="ECO:0000313" key="2">
    <source>
        <dbReference type="Proteomes" id="UP001652625"/>
    </source>
</evidence>
<keyword evidence="2" id="KW-1185">Reference proteome</keyword>
<feature type="domain" description="Integrase zinc-binding" evidence="1">
    <location>
        <begin position="88"/>
        <end position="145"/>
    </location>
</feature>